<dbReference type="CDD" id="cd00063">
    <property type="entry name" value="FN3"/>
    <property type="match status" value="1"/>
</dbReference>
<evidence type="ECO:0000256" key="5">
    <source>
        <dbReference type="PROSITE-ProRule" id="PRU00339"/>
    </source>
</evidence>
<keyword evidence="9" id="KW-1185">Reference proteome</keyword>
<feature type="transmembrane region" description="Helical" evidence="6">
    <location>
        <begin position="106"/>
        <end position="124"/>
    </location>
</feature>
<feature type="transmembrane region" description="Helical" evidence="6">
    <location>
        <begin position="20"/>
        <end position="42"/>
    </location>
</feature>
<accession>A0A7U6JGL0</accession>
<feature type="transmembrane region" description="Helical" evidence="6">
    <location>
        <begin position="468"/>
        <end position="487"/>
    </location>
</feature>
<dbReference type="OrthoDB" id="5469233at2"/>
<sequence length="826" mass="94365">MKKEQHKANKKEQKGNLPNLNLLVFILAFVPIFFSGIFQGGYFEWETYLTFLLSLPSILLFSYLKFVKGAPFKGIQKVNLVIFLFLLVSFILLFFTIYFYATLTEFYKVLLYVFMFYIAINTVISEKIYKVSLNLILLLSFILALLGFLAYIGYKFNVNSPIFNYVRDRGFANSGIIASTLQYSNTFGAFLVLPMFIALGFFIYEKRIFIKVLYILLFVFLLVVFILTQSRGAILTFLIALLLFILLLKGKERLYSFFSIAGFVVILGIVAFLKKDVIFPYIGTLIGKFKIFFNFLSKGNYDQSLGGRIYMIRDSLKILKDYPIFGTGFGTYQFVYAKYRSIYFFSKFPHSLLFQYIPESGVVGAAVLLFFVIILIYKGYEVIKRNYSSLNVGLYAGAVGILLHAFIDFDWSLMFMPLITLFSFGLLFSQGEKQNIEFGEILNKIGFKKSLVKEKTTKREDLSNINRIFAFVIVSIIVILAMLFPFLSANVNRLALANQGRVALEKTISDYETAILFNPLNANPHYNLANLYSQIIKAQSKPDQSYVSVAKSEYQASIRRCPMFFLYHYDYGKLLYFLGDKESINEFKKTIEVNPLDPGAHASLAIAYINLETNLANAKSELDLALSLGQDAINKGFAQNDTLTDIYIGYGLYYEKLGDVNNAIENYRLAISVSPKNSYAYYKAGTLETQFGMLQEGIQHLFYSYYYNSNDPNIRSEFEKYAPIIIVGSPKNGETYKKGSQINISWVPSNNTNVEKYVIWLIPPQGDWILVNGNISTQTLTIKYTLPKDIQNGTYTLRIYAVSHKIMQGQLGDWISYGEVKFNISD</sequence>
<evidence type="ECO:0000313" key="9">
    <source>
        <dbReference type="Proteomes" id="UP000004793"/>
    </source>
</evidence>
<feature type="transmembrane region" description="Helical" evidence="6">
    <location>
        <begin position="389"/>
        <end position="407"/>
    </location>
</feature>
<dbReference type="PROSITE" id="PS50293">
    <property type="entry name" value="TPR_REGION"/>
    <property type="match status" value="1"/>
</dbReference>
<feature type="transmembrane region" description="Helical" evidence="6">
    <location>
        <begin position="78"/>
        <end position="100"/>
    </location>
</feature>
<feature type="transmembrane region" description="Helical" evidence="6">
    <location>
        <begin position="48"/>
        <end position="66"/>
    </location>
</feature>
<feature type="transmembrane region" description="Helical" evidence="6">
    <location>
        <begin position="232"/>
        <end position="248"/>
    </location>
</feature>
<evidence type="ECO:0000256" key="3">
    <source>
        <dbReference type="ARBA" id="ARBA00022989"/>
    </source>
</evidence>
<dbReference type="KEGG" id="cex:CSE_15240"/>
<feature type="transmembrane region" description="Helical" evidence="6">
    <location>
        <begin position="318"/>
        <end position="336"/>
    </location>
</feature>
<dbReference type="Proteomes" id="UP000004793">
    <property type="component" value="Chromosome"/>
</dbReference>
<feature type="transmembrane region" description="Helical" evidence="6">
    <location>
        <begin position="356"/>
        <end position="377"/>
    </location>
</feature>
<evidence type="ECO:0000256" key="6">
    <source>
        <dbReference type="SAM" id="Phobius"/>
    </source>
</evidence>
<reference evidence="8 9" key="1">
    <citation type="submission" date="2011-01" db="EMBL/GenBank/DDBJ databases">
        <title>Whole genome sequence of Caldisericum exile AZM16c01.</title>
        <authorList>
            <person name="Narita-Yamada S."/>
            <person name="Kawakoshi A."/>
            <person name="Nakamura S."/>
            <person name="Sasagawa M."/>
            <person name="Fukada J."/>
            <person name="Sekine M."/>
            <person name="Kato Y."/>
            <person name="Fukai R."/>
            <person name="Sasaki K."/>
            <person name="Hanamaki A."/>
            <person name="Narita H."/>
            <person name="Konno Y."/>
            <person name="Mori K."/>
            <person name="Yamazaki S."/>
            <person name="Suzuki K."/>
            <person name="Fujita N."/>
        </authorList>
    </citation>
    <scope>NUCLEOTIDE SEQUENCE [LARGE SCALE GENOMIC DNA]</scope>
    <source>
        <strain evidence="9">DSM 21853 / NBRC 104410 / AZM16c01</strain>
    </source>
</reference>
<dbReference type="AlphaFoldDB" id="A0A7U6JGL0"/>
<feature type="transmembrane region" description="Helical" evidence="6">
    <location>
        <begin position="183"/>
        <end position="203"/>
    </location>
</feature>
<organism evidence="8 9">
    <name type="scientific">Caldisericum exile (strain DSM 21853 / NBRC 104410 / AZM16c01)</name>
    <dbReference type="NCBI Taxonomy" id="511051"/>
    <lineage>
        <taxon>Bacteria</taxon>
        <taxon>Pseudomonadati</taxon>
        <taxon>Caldisericota/Cryosericota group</taxon>
        <taxon>Caldisericota</taxon>
        <taxon>Caldisericia</taxon>
        <taxon>Caldisericales</taxon>
        <taxon>Caldisericaceae</taxon>
        <taxon>Caldisericum</taxon>
    </lineage>
</organism>
<dbReference type="InterPro" id="IPR011990">
    <property type="entry name" value="TPR-like_helical_dom_sf"/>
</dbReference>
<protein>
    <submittedName>
        <fullName evidence="8">Hypothetical membrane protein</fullName>
    </submittedName>
</protein>
<feature type="transmembrane region" description="Helical" evidence="6">
    <location>
        <begin position="131"/>
        <end position="154"/>
    </location>
</feature>
<keyword evidence="5" id="KW-0802">TPR repeat</keyword>
<comment type="subcellular location">
    <subcellularLocation>
        <location evidence="1">Membrane</location>
        <topology evidence="1">Multi-pass membrane protein</topology>
    </subcellularLocation>
</comment>
<dbReference type="PANTHER" id="PTHR37422:SF13">
    <property type="entry name" value="LIPOPOLYSACCHARIDE BIOSYNTHESIS PROTEIN PA4999-RELATED"/>
    <property type="match status" value="1"/>
</dbReference>
<dbReference type="GO" id="GO:0016020">
    <property type="term" value="C:membrane"/>
    <property type="evidence" value="ECO:0007669"/>
    <property type="project" value="UniProtKB-SubCell"/>
</dbReference>
<keyword evidence="4 6" id="KW-0472">Membrane</keyword>
<feature type="repeat" description="TPR" evidence="5">
    <location>
        <begin position="644"/>
        <end position="677"/>
    </location>
</feature>
<dbReference type="Gene3D" id="1.25.40.10">
    <property type="entry name" value="Tetratricopeptide repeat domain"/>
    <property type="match status" value="2"/>
</dbReference>
<feature type="transmembrane region" description="Helical" evidence="6">
    <location>
        <begin position="255"/>
        <end position="272"/>
    </location>
</feature>
<gene>
    <name evidence="8" type="ordered locus">CSE_15240</name>
</gene>
<dbReference type="PROSITE" id="PS50005">
    <property type="entry name" value="TPR"/>
    <property type="match status" value="1"/>
</dbReference>
<evidence type="ECO:0000256" key="1">
    <source>
        <dbReference type="ARBA" id="ARBA00004141"/>
    </source>
</evidence>
<dbReference type="InterPro" id="IPR036116">
    <property type="entry name" value="FN3_sf"/>
</dbReference>
<dbReference type="SUPFAM" id="SSF49265">
    <property type="entry name" value="Fibronectin type III"/>
    <property type="match status" value="1"/>
</dbReference>
<name>A0A7U6JGL0_CALEA</name>
<evidence type="ECO:0000256" key="2">
    <source>
        <dbReference type="ARBA" id="ARBA00022692"/>
    </source>
</evidence>
<feature type="transmembrane region" description="Helical" evidence="6">
    <location>
        <begin position="208"/>
        <end position="226"/>
    </location>
</feature>
<feature type="transmembrane region" description="Helical" evidence="6">
    <location>
        <begin position="413"/>
        <end position="429"/>
    </location>
</feature>
<evidence type="ECO:0000259" key="7">
    <source>
        <dbReference type="Pfam" id="PF04932"/>
    </source>
</evidence>
<dbReference type="Pfam" id="PF04932">
    <property type="entry name" value="Wzy_C"/>
    <property type="match status" value="1"/>
</dbReference>
<keyword evidence="2 6" id="KW-0812">Transmembrane</keyword>
<proteinExistence type="predicted"/>
<dbReference type="InterPro" id="IPR019734">
    <property type="entry name" value="TPR_rpt"/>
</dbReference>
<dbReference type="InterPro" id="IPR051533">
    <property type="entry name" value="WaaL-like"/>
</dbReference>
<keyword evidence="3 6" id="KW-1133">Transmembrane helix</keyword>
<dbReference type="PANTHER" id="PTHR37422">
    <property type="entry name" value="TEICHURONIC ACID BIOSYNTHESIS PROTEIN TUAE"/>
    <property type="match status" value="1"/>
</dbReference>
<evidence type="ECO:0000256" key="4">
    <source>
        <dbReference type="ARBA" id="ARBA00023136"/>
    </source>
</evidence>
<dbReference type="InterPro" id="IPR003961">
    <property type="entry name" value="FN3_dom"/>
</dbReference>
<dbReference type="InterPro" id="IPR007016">
    <property type="entry name" value="O-antigen_ligase-rel_domated"/>
</dbReference>
<evidence type="ECO:0000313" key="8">
    <source>
        <dbReference type="EMBL" id="BAL81650.1"/>
    </source>
</evidence>
<feature type="transmembrane region" description="Helical" evidence="6">
    <location>
        <begin position="278"/>
        <end position="297"/>
    </location>
</feature>
<dbReference type="RefSeq" id="WP_014454045.1">
    <property type="nucleotide sequence ID" value="NC_017096.1"/>
</dbReference>
<dbReference type="EMBL" id="AP012051">
    <property type="protein sequence ID" value="BAL81650.1"/>
    <property type="molecule type" value="Genomic_DNA"/>
</dbReference>
<feature type="domain" description="O-antigen ligase-related" evidence="7">
    <location>
        <begin position="216"/>
        <end position="369"/>
    </location>
</feature>
<dbReference type="SUPFAM" id="SSF48452">
    <property type="entry name" value="TPR-like"/>
    <property type="match status" value="1"/>
</dbReference>